<evidence type="ECO:0000313" key="2">
    <source>
        <dbReference type="EMBL" id="GJT73491.1"/>
    </source>
</evidence>
<feature type="region of interest" description="Disordered" evidence="1">
    <location>
        <begin position="325"/>
        <end position="366"/>
    </location>
</feature>
<feature type="region of interest" description="Disordered" evidence="1">
    <location>
        <begin position="164"/>
        <end position="201"/>
    </location>
</feature>
<feature type="compositionally biased region" description="Basic and acidic residues" evidence="1">
    <location>
        <begin position="106"/>
        <end position="120"/>
    </location>
</feature>
<feature type="compositionally biased region" description="Basic and acidic residues" evidence="1">
    <location>
        <begin position="213"/>
        <end position="223"/>
    </location>
</feature>
<sequence length="401" mass="46260">MVRAGRLALQSFVLTPRQQTIRLRPLEVQGRGRYRRQPLKTSTILSIPWCQEVRDAVAGGIRRYSEDKKRRMPTNVKTYDGIGDPDWLSMEETPATRIPPKALKRPPSEEHCRRMRKEESGDQGNRLAGRLGRTLAPQRIERRMQEGEPIDTINLDDPYELEPLGLEEEEPTNRRTSAHKRLGARGTNASNPKGQELPNHAGGEEVIARHTSAHERLGPRRENGNSTPYSRGVAQRKKYSKNPVELARIRQRSGEYLDSFTERFKDEMVYFKHCPDLMKISAYMNGINNQDLIKKLNDKVPQTFDELMRRVRAFIRAEDAAADSRRGYSGYRAPDQPKTQFNDRGGNRRRCSLRKEPIGPGHHRSTRQWTSAWVMDSVITMEKRATQRMSAYSLKSRSKKW</sequence>
<keyword evidence="3" id="KW-1185">Reference proteome</keyword>
<dbReference type="EMBL" id="BQNB010018357">
    <property type="protein sequence ID" value="GJT73491.1"/>
    <property type="molecule type" value="Genomic_DNA"/>
</dbReference>
<accession>A0ABQ5GD93</accession>
<feature type="region of interest" description="Disordered" evidence="1">
    <location>
        <begin position="91"/>
        <end position="128"/>
    </location>
</feature>
<dbReference type="Proteomes" id="UP001151760">
    <property type="component" value="Unassembled WGS sequence"/>
</dbReference>
<reference evidence="2" key="2">
    <citation type="submission" date="2022-01" db="EMBL/GenBank/DDBJ databases">
        <authorList>
            <person name="Yamashiro T."/>
            <person name="Shiraishi A."/>
            <person name="Satake H."/>
            <person name="Nakayama K."/>
        </authorList>
    </citation>
    <scope>NUCLEOTIDE SEQUENCE</scope>
</reference>
<name>A0ABQ5GD93_9ASTR</name>
<evidence type="ECO:0000256" key="1">
    <source>
        <dbReference type="SAM" id="MobiDB-lite"/>
    </source>
</evidence>
<evidence type="ECO:0008006" key="4">
    <source>
        <dbReference type="Google" id="ProtNLM"/>
    </source>
</evidence>
<feature type="region of interest" description="Disordered" evidence="1">
    <location>
        <begin position="213"/>
        <end position="244"/>
    </location>
</feature>
<reference evidence="2" key="1">
    <citation type="journal article" date="2022" name="Int. J. Mol. Sci.">
        <title>Draft Genome of Tanacetum Coccineum: Genomic Comparison of Closely Related Tanacetum-Family Plants.</title>
        <authorList>
            <person name="Yamashiro T."/>
            <person name="Shiraishi A."/>
            <person name="Nakayama K."/>
            <person name="Satake H."/>
        </authorList>
    </citation>
    <scope>NUCLEOTIDE SEQUENCE</scope>
</reference>
<evidence type="ECO:0000313" key="3">
    <source>
        <dbReference type="Proteomes" id="UP001151760"/>
    </source>
</evidence>
<protein>
    <recommendedName>
        <fullName evidence="4">Reverse transcriptase domain-containing protein</fullName>
    </recommendedName>
</protein>
<organism evidence="2 3">
    <name type="scientific">Tanacetum coccineum</name>
    <dbReference type="NCBI Taxonomy" id="301880"/>
    <lineage>
        <taxon>Eukaryota</taxon>
        <taxon>Viridiplantae</taxon>
        <taxon>Streptophyta</taxon>
        <taxon>Embryophyta</taxon>
        <taxon>Tracheophyta</taxon>
        <taxon>Spermatophyta</taxon>
        <taxon>Magnoliopsida</taxon>
        <taxon>eudicotyledons</taxon>
        <taxon>Gunneridae</taxon>
        <taxon>Pentapetalae</taxon>
        <taxon>asterids</taxon>
        <taxon>campanulids</taxon>
        <taxon>Asterales</taxon>
        <taxon>Asteraceae</taxon>
        <taxon>Asteroideae</taxon>
        <taxon>Anthemideae</taxon>
        <taxon>Anthemidinae</taxon>
        <taxon>Tanacetum</taxon>
    </lineage>
</organism>
<proteinExistence type="predicted"/>
<comment type="caution">
    <text evidence="2">The sequence shown here is derived from an EMBL/GenBank/DDBJ whole genome shotgun (WGS) entry which is preliminary data.</text>
</comment>
<gene>
    <name evidence="2" type="ORF">Tco_1032777</name>
</gene>